<accession>A0A9X2S671</accession>
<feature type="transmembrane region" description="Helical" evidence="7">
    <location>
        <begin position="259"/>
        <end position="280"/>
    </location>
</feature>
<feature type="transmembrane region" description="Helical" evidence="7">
    <location>
        <begin position="12"/>
        <end position="33"/>
    </location>
</feature>
<protein>
    <submittedName>
        <fullName evidence="9">Sugar transferase</fullName>
    </submittedName>
</protein>
<keyword evidence="6 7" id="KW-0472">Membrane</keyword>
<feature type="transmembrane region" description="Helical" evidence="7">
    <location>
        <begin position="48"/>
        <end position="69"/>
    </location>
</feature>
<dbReference type="InterPro" id="IPR017475">
    <property type="entry name" value="EPS_sugar_tfrase"/>
</dbReference>
<evidence type="ECO:0000256" key="4">
    <source>
        <dbReference type="ARBA" id="ARBA00022692"/>
    </source>
</evidence>
<evidence type="ECO:0000313" key="9">
    <source>
        <dbReference type="EMBL" id="MCR2045360.1"/>
    </source>
</evidence>
<dbReference type="AlphaFoldDB" id="A0A9X2S671"/>
<reference evidence="9" key="1">
    <citation type="submission" date="2022-07" db="EMBL/GenBank/DDBJ databases">
        <title>Enhanced cultured diversity of the mouse gut microbiota enables custom-made synthetic communities.</title>
        <authorList>
            <person name="Afrizal A."/>
        </authorList>
    </citation>
    <scope>NUCLEOTIDE SEQUENCE</scope>
    <source>
        <strain evidence="9">DSM 29482</strain>
    </source>
</reference>
<comment type="caution">
    <text evidence="9">The sequence shown here is derived from an EMBL/GenBank/DDBJ whole genome shotgun (WGS) entry which is preliminary data.</text>
</comment>
<dbReference type="PANTHER" id="PTHR30576">
    <property type="entry name" value="COLANIC BIOSYNTHESIS UDP-GLUCOSE LIPID CARRIER TRANSFERASE"/>
    <property type="match status" value="1"/>
</dbReference>
<evidence type="ECO:0000256" key="7">
    <source>
        <dbReference type="SAM" id="Phobius"/>
    </source>
</evidence>
<organism evidence="9 10">
    <name type="scientific">Anaerosalibacter massiliensis</name>
    <dbReference type="NCBI Taxonomy" id="1347392"/>
    <lineage>
        <taxon>Bacteria</taxon>
        <taxon>Bacillati</taxon>
        <taxon>Bacillota</taxon>
        <taxon>Tissierellia</taxon>
        <taxon>Tissierellales</taxon>
        <taxon>Sporanaerobacteraceae</taxon>
        <taxon>Anaerosalibacter</taxon>
    </lineage>
</organism>
<gene>
    <name evidence="9" type="ORF">NSA23_14750</name>
</gene>
<sequence>MEKPKYNKEINMFKYLDIIAYVFLINLSLYLILRMKGSSDIFTKKDSIHLWMSTITTLLEIIFFHIYGLFSLSEKSFKDSIYSLALSIILINTLTWFITLFDRNFIYARNIFLILAIYQYFILSIWIIFSWKVQEKLSPIKNLMIIGGKDEVENIIEKLTKEKNNNINIKYICNNIEVLEDYIDEVDEIVVCSNTLDEHKEFIINQSISYNKEVYIVPKIYDIAMTNSRLKEFDDMPVLKIDSLSIPFGKRIVKRLCDIIISSIFIIVLSPIMLIVSIIIKNYDKGPILYKQERVTNGNREFKVYKFRTMVVDAEKMTGPVLATDKDPRITPVGRVLRSTRLDELPQLFNVLKGDMSIVGPRPERAYFIKEFTKEMPEFKYRTAVKAGITGLAQVLGKYTTTPEDKLRYDLMYIKNYSLFLDFKILVQTLKVIFIKESSQGVVKDKEKVFRKLDIEGLENSGIMKF</sequence>
<keyword evidence="4 7" id="KW-0812">Transmembrane</keyword>
<dbReference type="NCBIfam" id="TIGR03025">
    <property type="entry name" value="EPS_sugtrans"/>
    <property type="match status" value="1"/>
</dbReference>
<dbReference type="EMBL" id="JANJZL010000016">
    <property type="protein sequence ID" value="MCR2045360.1"/>
    <property type="molecule type" value="Genomic_DNA"/>
</dbReference>
<evidence type="ECO:0000313" key="10">
    <source>
        <dbReference type="Proteomes" id="UP001142078"/>
    </source>
</evidence>
<evidence type="ECO:0000259" key="8">
    <source>
        <dbReference type="Pfam" id="PF02397"/>
    </source>
</evidence>
<keyword evidence="5 7" id="KW-1133">Transmembrane helix</keyword>
<feature type="transmembrane region" description="Helical" evidence="7">
    <location>
        <begin position="81"/>
        <end position="99"/>
    </location>
</feature>
<feature type="domain" description="Bacterial sugar transferase" evidence="8">
    <location>
        <begin position="254"/>
        <end position="434"/>
    </location>
</feature>
<dbReference type="RefSeq" id="WP_257490698.1">
    <property type="nucleotide sequence ID" value="NZ_JANJZL010000016.1"/>
</dbReference>
<evidence type="ECO:0000256" key="2">
    <source>
        <dbReference type="ARBA" id="ARBA00006464"/>
    </source>
</evidence>
<dbReference type="GO" id="GO:0016780">
    <property type="term" value="F:phosphotransferase activity, for other substituted phosphate groups"/>
    <property type="evidence" value="ECO:0007669"/>
    <property type="project" value="TreeGrafter"/>
</dbReference>
<evidence type="ECO:0000256" key="6">
    <source>
        <dbReference type="ARBA" id="ARBA00023136"/>
    </source>
</evidence>
<dbReference type="GO" id="GO:0016020">
    <property type="term" value="C:membrane"/>
    <property type="evidence" value="ECO:0007669"/>
    <property type="project" value="UniProtKB-SubCell"/>
</dbReference>
<dbReference type="Pfam" id="PF02397">
    <property type="entry name" value="Bac_transf"/>
    <property type="match status" value="1"/>
</dbReference>
<keyword evidence="10" id="KW-1185">Reference proteome</keyword>
<comment type="subcellular location">
    <subcellularLocation>
        <location evidence="1">Membrane</location>
        <topology evidence="1">Multi-pass membrane protein</topology>
    </subcellularLocation>
</comment>
<name>A0A9X2S671_9FIRM</name>
<dbReference type="Proteomes" id="UP001142078">
    <property type="component" value="Unassembled WGS sequence"/>
</dbReference>
<dbReference type="PANTHER" id="PTHR30576:SF0">
    <property type="entry name" value="UNDECAPRENYL-PHOSPHATE N-ACETYLGALACTOSAMINYL 1-PHOSPHATE TRANSFERASE-RELATED"/>
    <property type="match status" value="1"/>
</dbReference>
<keyword evidence="3 9" id="KW-0808">Transferase</keyword>
<evidence type="ECO:0000256" key="5">
    <source>
        <dbReference type="ARBA" id="ARBA00022989"/>
    </source>
</evidence>
<comment type="similarity">
    <text evidence="2">Belongs to the bacterial sugar transferase family.</text>
</comment>
<evidence type="ECO:0000256" key="3">
    <source>
        <dbReference type="ARBA" id="ARBA00022679"/>
    </source>
</evidence>
<proteinExistence type="inferred from homology"/>
<evidence type="ECO:0000256" key="1">
    <source>
        <dbReference type="ARBA" id="ARBA00004141"/>
    </source>
</evidence>
<dbReference type="InterPro" id="IPR003362">
    <property type="entry name" value="Bact_transf"/>
</dbReference>
<feature type="transmembrane region" description="Helical" evidence="7">
    <location>
        <begin position="111"/>
        <end position="131"/>
    </location>
</feature>